<dbReference type="EMBL" id="JAFJZO010000016">
    <property type="protein sequence ID" value="KAG5508798.1"/>
    <property type="molecule type" value="Genomic_DNA"/>
</dbReference>
<sequence>MGCTSSSLSFRDVYIDHQQRWGLDPRFYEKFVPKGFHDRSSVFVSCASDTARQASQQLLSREGAHLTCDSLLVEQASLLTHPLFKIEGSDKLHPYDAILFRRLLAAVPQEHARYAATEVLSIIEDGGFITRWDYRVWMVACCEFYHVLAVLQEQQALPKASEAFVKAFTGSAKRKRLHQESRENTVVYQDVLEALWRKGSAVQCTTSTLGASVMRQLRSEMPSVLGRVRNDAPSNITTTSANSEAPQIIAFAKEYEKRVMLKEDCHGNNPLQNSGAVSLLVFAEWAAIECALFFCGQEDDSLSYGVVPVPPSATLPQNGESLQQQWRAQLLRLSELERELAELEPLGQFSKAYQELLAKKENQEEQMEKQIAKWRGGREVLTAEDVEDMCWNMLQVWESLPNRTVHQVLSRRAFECVVGSGSTISTTNEFCQYSRYYLALHDLYCDVVSQQLKRSELEGLGNGSGLPRHIAFDIFQTALAAAQARQDVCLDATQVAAAGCVLLTPAFVLDVLRQLFDSVAENGSGDGLKTAEDGVEAAEDEVEDAEDEVEDAEDAEDGVEAGEDGVQAAEEVEDAEDAEDAEDGVEAAEDGVEAAEDGVEVAIFEARSTMVVRDLTRVHHVFPPRRSIDELRSAVGVDKQKQQRVFVVSFLRNVFALNQEDFSACNPQVAAKALETAVELPFYTNHSAFIAAMVIRYVTLNPHCWLAFSPGDEADSVALTNWLYRLRFESLDRLELMGDPANMEFFVRALFCVAAAQRSFEDTVPGAEKPESFDLSCDIEQFNAMRPLMTTSVTEPHFVRAVEVITKFLECPAEVLLNNIQAVFLRGGNEEEMLVTQAADPEFSVERAFRCFQRVAHLGGHLHWCDDEVEEGDVHGEAETANVQHILFLMVYNYTRQHCSAYWRAHRRYDNDPDAFLSGAADGSADDYLTWEGEGALLDLSRAMPLRSLADCYRVFAQLTEHEAQAVWHAEDASGAQAAFLCAFYAQYLPFFERLGLNVSQVAGVGAQALQFIENQSRRGCRDKGVLGITRGDFSSFLQFVLGYLMTETAYNSVMQSNAQASGVVLNALSEVILSEEDLRCILACFGRFEKGGLSAIPTLEDARLWLTAQRVDDTRKGFISLENALLWYSSYRAEHYALKSLYDLWGESYALRIPFTLSAEHSLERQSAMREILRAKHCCLDFPESYPIEAHKHGDDYLPVEIAFAVFERLWGIGEVSKRVFMNQEQPEELAPPADGEAAQKTSSSAPLWLVICEHKVKVLLDRTDNAWRGVHCSDFRFFLQYVHHFISAYISLYYALAVRAACSDAMSADSSVCRFLSTPAEQEAALTEIFSLSLLSLLPSSVSVSGEMPSTLSRVVADTLHDMQTTGVVLDETCQRGAHFIAAALVSHSHIVSFSPRPSCVAKIETKDLPETITTPTIFLGELISCNSSEKLSYWERLRTVLPFGLSLLHRQRRRELFMWMDYHRRGYLTMSDIARGLTNMVRLQTFRSDFTPALLRAFKGTKSLTGEPKNRVYLTEHTEEQVLLPWELKAFLAYLYRYLELYFMFDVLTCTGYVNPETLHVEQNMQRYGADGLDEALSSGGFGGVGTSQEAGGAVAASVTTDSATAAPHTRSAADALYEASARPYQITLEAAPMKKEVSLAQFQLACDVLRRWGAHVEKPVKVFQRISRQCRQEGKLLFNEFVIWASEYGIRPEGYDYGSDTSLDPVADVKEGVRLSLTHSGVAMPEVF</sequence>
<dbReference type="Proteomes" id="UP000674318">
    <property type="component" value="Unassembled WGS sequence"/>
</dbReference>
<evidence type="ECO:0000256" key="1">
    <source>
        <dbReference type="ARBA" id="ARBA00004230"/>
    </source>
</evidence>
<dbReference type="OrthoDB" id="272063at2759"/>
<evidence type="ECO:0000259" key="9">
    <source>
        <dbReference type="Pfam" id="PF22592"/>
    </source>
</evidence>
<dbReference type="RefSeq" id="XP_067758266.1">
    <property type="nucleotide sequence ID" value="XM_067901264.1"/>
</dbReference>
<keyword evidence="3" id="KW-0677">Repeat</keyword>
<keyword evidence="6" id="KW-0969">Cilium</keyword>
<evidence type="ECO:0000256" key="4">
    <source>
        <dbReference type="ARBA" id="ARBA00022837"/>
    </source>
</evidence>
<evidence type="ECO:0000313" key="10">
    <source>
        <dbReference type="EMBL" id="KAG5508798.1"/>
    </source>
</evidence>
<keyword evidence="11" id="KW-1185">Reference proteome</keyword>
<keyword evidence="2" id="KW-0479">Metal-binding</keyword>
<dbReference type="Gene3D" id="1.10.238.10">
    <property type="entry name" value="EF-hand"/>
    <property type="match status" value="1"/>
</dbReference>
<keyword evidence="7" id="KW-0175">Coiled coil</keyword>
<feature type="region of interest" description="Disordered" evidence="8">
    <location>
        <begin position="523"/>
        <end position="593"/>
    </location>
</feature>
<keyword evidence="4" id="KW-0106">Calcium</keyword>
<dbReference type="GO" id="GO:0031514">
    <property type="term" value="C:motile cilium"/>
    <property type="evidence" value="ECO:0007669"/>
    <property type="project" value="UniProtKB-SubCell"/>
</dbReference>
<feature type="compositionally biased region" description="Acidic residues" evidence="8">
    <location>
        <begin position="533"/>
        <end position="563"/>
    </location>
</feature>
<evidence type="ECO:0000313" key="11">
    <source>
        <dbReference type="Proteomes" id="UP000674318"/>
    </source>
</evidence>
<name>A0A836IYX3_9TRYP</name>
<evidence type="ECO:0000256" key="8">
    <source>
        <dbReference type="SAM" id="MobiDB-lite"/>
    </source>
</evidence>
<proteinExistence type="predicted"/>
<feature type="compositionally biased region" description="Acidic residues" evidence="8">
    <location>
        <begin position="570"/>
        <end position="593"/>
    </location>
</feature>
<reference evidence="10 11" key="1">
    <citation type="submission" date="2021-02" db="EMBL/GenBank/DDBJ databases">
        <title>Porcisia hertigi Genome sequencing and assembly.</title>
        <authorList>
            <person name="Almutairi H."/>
            <person name="Gatherer D."/>
        </authorList>
    </citation>
    <scope>NUCLEOTIDE SEQUENCE [LARGE SCALE GENOMIC DNA]</scope>
    <source>
        <strain evidence="10 11">C119</strain>
    </source>
</reference>
<keyword evidence="5" id="KW-0282">Flagellum</keyword>
<feature type="domain" description="Flagellar calcium-binding protein EF-hand" evidence="9">
    <location>
        <begin position="1442"/>
        <end position="1510"/>
    </location>
</feature>
<evidence type="ECO:0000256" key="5">
    <source>
        <dbReference type="ARBA" id="ARBA00022846"/>
    </source>
</evidence>
<evidence type="ECO:0000256" key="7">
    <source>
        <dbReference type="SAM" id="Coils"/>
    </source>
</evidence>
<protein>
    <recommendedName>
        <fullName evidence="9">Flagellar calcium-binding protein EF-hand domain-containing protein</fullName>
    </recommendedName>
</protein>
<dbReference type="InterPro" id="IPR054322">
    <property type="entry name" value="FCABP_EF-hand"/>
</dbReference>
<organism evidence="10 11">
    <name type="scientific">Porcisia hertigi</name>
    <dbReference type="NCBI Taxonomy" id="2761500"/>
    <lineage>
        <taxon>Eukaryota</taxon>
        <taxon>Discoba</taxon>
        <taxon>Euglenozoa</taxon>
        <taxon>Kinetoplastea</taxon>
        <taxon>Metakinetoplastina</taxon>
        <taxon>Trypanosomatida</taxon>
        <taxon>Trypanosomatidae</taxon>
        <taxon>Leishmaniinae</taxon>
        <taxon>Porcisia</taxon>
    </lineage>
</organism>
<dbReference type="GO" id="GO:0046872">
    <property type="term" value="F:metal ion binding"/>
    <property type="evidence" value="ECO:0007669"/>
    <property type="project" value="UniProtKB-KW"/>
</dbReference>
<evidence type="ECO:0000256" key="3">
    <source>
        <dbReference type="ARBA" id="ARBA00022737"/>
    </source>
</evidence>
<feature type="coiled-coil region" evidence="7">
    <location>
        <begin position="346"/>
        <end position="377"/>
    </location>
</feature>
<dbReference type="Pfam" id="PF22592">
    <property type="entry name" value="FCaBP_EF-hand"/>
    <property type="match status" value="1"/>
</dbReference>
<keyword evidence="6" id="KW-0966">Cell projection</keyword>
<comment type="subcellular location">
    <subcellularLocation>
        <location evidence="1">Cell projection</location>
        <location evidence="1">Cilium</location>
        <location evidence="1">Flagellum</location>
    </subcellularLocation>
</comment>
<dbReference type="KEGG" id="phet:94291341"/>
<accession>A0A836IYX3</accession>
<evidence type="ECO:0000256" key="6">
    <source>
        <dbReference type="ARBA" id="ARBA00023069"/>
    </source>
</evidence>
<comment type="caution">
    <text evidence="10">The sequence shown here is derived from an EMBL/GenBank/DDBJ whole genome shotgun (WGS) entry which is preliminary data.</text>
</comment>
<gene>
    <name evidence="10" type="ORF">JKF63_05297</name>
</gene>
<dbReference type="GeneID" id="94291341"/>
<evidence type="ECO:0000256" key="2">
    <source>
        <dbReference type="ARBA" id="ARBA00022723"/>
    </source>
</evidence>